<sequence length="50" mass="5997">MDTMRLCINISLVVELQSLHMQSDHWFMSEIEPHIYISLYKCSQWDIIVV</sequence>
<gene>
    <name evidence="1" type="ORF">RchiOBHm_Chr2g0172321</name>
</gene>
<accession>A0A2P6S5J6</accession>
<keyword evidence="2" id="KW-1185">Reference proteome</keyword>
<protein>
    <submittedName>
        <fullName evidence="1">Uncharacterized protein</fullName>
    </submittedName>
</protein>
<comment type="caution">
    <text evidence="1">The sequence shown here is derived from an EMBL/GenBank/DDBJ whole genome shotgun (WGS) entry which is preliminary data.</text>
</comment>
<organism evidence="1 2">
    <name type="scientific">Rosa chinensis</name>
    <name type="common">China rose</name>
    <dbReference type="NCBI Taxonomy" id="74649"/>
    <lineage>
        <taxon>Eukaryota</taxon>
        <taxon>Viridiplantae</taxon>
        <taxon>Streptophyta</taxon>
        <taxon>Embryophyta</taxon>
        <taxon>Tracheophyta</taxon>
        <taxon>Spermatophyta</taxon>
        <taxon>Magnoliopsida</taxon>
        <taxon>eudicotyledons</taxon>
        <taxon>Gunneridae</taxon>
        <taxon>Pentapetalae</taxon>
        <taxon>rosids</taxon>
        <taxon>fabids</taxon>
        <taxon>Rosales</taxon>
        <taxon>Rosaceae</taxon>
        <taxon>Rosoideae</taxon>
        <taxon>Rosoideae incertae sedis</taxon>
        <taxon>Rosa</taxon>
    </lineage>
</organism>
<dbReference type="AlphaFoldDB" id="A0A2P6S5J6"/>
<name>A0A2P6S5J6_ROSCH</name>
<proteinExistence type="predicted"/>
<dbReference type="Proteomes" id="UP000238479">
    <property type="component" value="Chromosome 2"/>
</dbReference>
<reference evidence="1 2" key="1">
    <citation type="journal article" date="2018" name="Nat. Genet.">
        <title>The Rosa genome provides new insights in the design of modern roses.</title>
        <authorList>
            <person name="Bendahmane M."/>
        </authorList>
    </citation>
    <scope>NUCLEOTIDE SEQUENCE [LARGE SCALE GENOMIC DNA]</scope>
    <source>
        <strain evidence="2">cv. Old Blush</strain>
    </source>
</reference>
<evidence type="ECO:0000313" key="1">
    <source>
        <dbReference type="EMBL" id="PRQ53960.1"/>
    </source>
</evidence>
<dbReference type="EMBL" id="PDCK01000040">
    <property type="protein sequence ID" value="PRQ53960.1"/>
    <property type="molecule type" value="Genomic_DNA"/>
</dbReference>
<dbReference type="Gramene" id="PRQ53960">
    <property type="protein sequence ID" value="PRQ53960"/>
    <property type="gene ID" value="RchiOBHm_Chr2g0172321"/>
</dbReference>
<evidence type="ECO:0000313" key="2">
    <source>
        <dbReference type="Proteomes" id="UP000238479"/>
    </source>
</evidence>